<evidence type="ECO:0000256" key="4">
    <source>
        <dbReference type="ARBA" id="ARBA00022989"/>
    </source>
</evidence>
<dbReference type="PANTHER" id="PTHR21716:SF4">
    <property type="entry name" value="TRANSMEMBRANE PROTEIN 245"/>
    <property type="match status" value="1"/>
</dbReference>
<evidence type="ECO:0000256" key="1">
    <source>
        <dbReference type="ARBA" id="ARBA00004141"/>
    </source>
</evidence>
<evidence type="ECO:0000313" key="7">
    <source>
        <dbReference type="Proteomes" id="UP000095281"/>
    </source>
</evidence>
<evidence type="ECO:0000256" key="6">
    <source>
        <dbReference type="SAM" id="Phobius"/>
    </source>
</evidence>
<keyword evidence="3 6" id="KW-0812">Transmembrane</keyword>
<feature type="transmembrane region" description="Helical" evidence="6">
    <location>
        <begin position="614"/>
        <end position="632"/>
    </location>
</feature>
<reference evidence="8" key="1">
    <citation type="submission" date="2016-11" db="UniProtKB">
        <authorList>
            <consortium name="WormBaseParasite"/>
        </authorList>
    </citation>
    <scope>IDENTIFICATION</scope>
</reference>
<feature type="transmembrane region" description="Helical" evidence="6">
    <location>
        <begin position="56"/>
        <end position="73"/>
    </location>
</feature>
<accession>A0A1I8C258</accession>
<dbReference type="Proteomes" id="UP000095281">
    <property type="component" value="Unplaced"/>
</dbReference>
<keyword evidence="5 6" id="KW-0472">Membrane</keyword>
<feature type="transmembrane region" description="Helical" evidence="6">
    <location>
        <begin position="585"/>
        <end position="608"/>
    </location>
</feature>
<dbReference type="PANTHER" id="PTHR21716">
    <property type="entry name" value="TRANSMEMBRANE PROTEIN"/>
    <property type="match status" value="1"/>
</dbReference>
<feature type="transmembrane region" description="Helical" evidence="6">
    <location>
        <begin position="117"/>
        <end position="133"/>
    </location>
</feature>
<keyword evidence="7" id="KW-1185">Reference proteome</keyword>
<feature type="transmembrane region" description="Helical" evidence="6">
    <location>
        <begin position="221"/>
        <end position="238"/>
    </location>
</feature>
<dbReference type="GO" id="GO:0016020">
    <property type="term" value="C:membrane"/>
    <property type="evidence" value="ECO:0007669"/>
    <property type="project" value="UniProtKB-SubCell"/>
</dbReference>
<feature type="transmembrane region" description="Helical" evidence="6">
    <location>
        <begin position="168"/>
        <end position="186"/>
    </location>
</feature>
<comment type="similarity">
    <text evidence="2">Belongs to the autoinducer-2 exporter (AI-2E) (TC 2.A.86) family.</text>
</comment>
<dbReference type="InterPro" id="IPR002549">
    <property type="entry name" value="AI-2E-like"/>
</dbReference>
<organism evidence="7 8">
    <name type="scientific">Meloidogyne hapla</name>
    <name type="common">Root-knot nematode worm</name>
    <dbReference type="NCBI Taxonomy" id="6305"/>
    <lineage>
        <taxon>Eukaryota</taxon>
        <taxon>Metazoa</taxon>
        <taxon>Ecdysozoa</taxon>
        <taxon>Nematoda</taxon>
        <taxon>Chromadorea</taxon>
        <taxon>Rhabditida</taxon>
        <taxon>Tylenchina</taxon>
        <taxon>Tylenchomorpha</taxon>
        <taxon>Tylenchoidea</taxon>
        <taxon>Meloidogynidae</taxon>
        <taxon>Meloidogyninae</taxon>
        <taxon>Meloidogyne</taxon>
    </lineage>
</organism>
<dbReference type="AlphaFoldDB" id="A0A1I8C258"/>
<comment type="subcellular location">
    <subcellularLocation>
        <location evidence="1">Membrane</location>
        <topology evidence="1">Multi-pass membrane protein</topology>
    </subcellularLocation>
</comment>
<protein>
    <submittedName>
        <fullName evidence="8">Transmembrane protein</fullName>
    </submittedName>
</protein>
<evidence type="ECO:0000256" key="5">
    <source>
        <dbReference type="ARBA" id="ARBA00023136"/>
    </source>
</evidence>
<name>A0A1I8C258_MELHA</name>
<dbReference type="WBParaSite" id="MhA1_Contig96.frz3.fgene3">
    <property type="protein sequence ID" value="MhA1_Contig96.frz3.fgene3"/>
    <property type="gene ID" value="MhA1_Contig96.frz3.fgene3"/>
</dbReference>
<feature type="transmembrane region" description="Helical" evidence="6">
    <location>
        <begin position="311"/>
        <end position="328"/>
    </location>
</feature>
<feature type="transmembrane region" description="Helical" evidence="6">
    <location>
        <begin position="198"/>
        <end position="215"/>
    </location>
</feature>
<proteinExistence type="inferred from homology"/>
<feature type="transmembrane region" description="Helical" evidence="6">
    <location>
        <begin position="714"/>
        <end position="736"/>
    </location>
</feature>
<dbReference type="OMA" id="MYMFLTP"/>
<keyword evidence="4 6" id="KW-1133">Transmembrane helix</keyword>
<feature type="transmembrane region" description="Helical" evidence="6">
    <location>
        <begin position="783"/>
        <end position="805"/>
    </location>
</feature>
<evidence type="ECO:0000256" key="3">
    <source>
        <dbReference type="ARBA" id="ARBA00022692"/>
    </source>
</evidence>
<evidence type="ECO:0000313" key="8">
    <source>
        <dbReference type="WBParaSite" id="MhA1_Contig96.frz3.fgene3"/>
    </source>
</evidence>
<feature type="transmembrane region" description="Helical" evidence="6">
    <location>
        <begin position="388"/>
        <end position="413"/>
    </location>
</feature>
<feature type="transmembrane region" description="Helical" evidence="6">
    <location>
        <begin position="743"/>
        <end position="763"/>
    </location>
</feature>
<feature type="transmembrane region" description="Helical" evidence="6">
    <location>
        <begin position="25"/>
        <end position="50"/>
    </location>
</feature>
<evidence type="ECO:0000256" key="2">
    <source>
        <dbReference type="ARBA" id="ARBA00009773"/>
    </source>
</evidence>
<sequence>MVIEGMQRQQSFVNRLPVNEDQKKALLFAFYNTLLFSLLGLVLACAFAVYQMLNMFLTPIMWASLVGTILFPMKRLISAELNNWLKNLDELDRPLIVGLALFPLQSLMFWANYIYEIAFSFTGICIGIGYASLKLLCHYDAFTILLNRFGILYSFMDKLIELFTLWKTFAFLFLYTLAFGAWIYLMELENINKKLARVISVPIWFLLLAHIANLFGPLRVIIFSICCILLAFISAGIIDAGEEIGKDEHIEETKKAKEVDENLKAKEGMAEEVNTAIQFEQFNKSLSSDNHLRIITCLCALLFIVNHDSLLFIFVIIPFAMAVFVDLGNRLGLKEYFWQFLLIIKQQLAFKLNKFVHVVVAGPLRKFVHLLFTSDRMFISSLLSSVDLIASLAVMGALAVGSLLFLLFTLVQLHSEGLHLVRLGGNVLSSNPDWLRYTFMNYTTRDGKEQLDLDIYMEQAYQHGRSWLASNIRSLASPKDTARADQLEEQAKLLIDNLYHLWEERGGQQIFPNENYQFPIEENSTDENDKTVDLHKKKLYSQQSSWFRQLFDNANLVIWRRELQAVITENIETVWANLHEITQSIWHILAANISLLTTALFAALSALLGFGSELLNGLIECIVFLTTVYYLLANSYSRWLPLQFISDCTSAFQVFRNEDLTSGVGVDVAKAAERAINGVFLLSTKMAIFYGLYTYFIHSLFTLNVVFIPSMLAAILAAVPIFPPYIVGLFGVVELWLVRGEPIAAMVFASASIAPLFFADPAFYREVKGSHPYATGLAVVGGIYWLGLQGAVIGPILLCLMLALFNVYAEFASNNTITN</sequence>